<dbReference type="RefSeq" id="WP_145373854.1">
    <property type="nucleotide sequence ID" value="NZ_CP036276.1"/>
</dbReference>
<keyword evidence="4 7" id="KW-0812">Transmembrane</keyword>
<protein>
    <submittedName>
        <fullName evidence="9">Type II secretion system protein F</fullName>
    </submittedName>
</protein>
<proteinExistence type="inferred from homology"/>
<dbReference type="GO" id="GO:0005886">
    <property type="term" value="C:plasma membrane"/>
    <property type="evidence" value="ECO:0007669"/>
    <property type="project" value="UniProtKB-SubCell"/>
</dbReference>
<sequence>MNTLSENDSSPRAIKLEDLVALNDEVAALVRAGVPLELGLEQVSHDLRGSLGQLAAALGSHMSQGESLSQAMESESSRLPKLYRSVVEAGLRAGRLPAALEAVTRYAQSLLEVHRRVTLACVYPLIVFVLAYAMFLVMLAEMIPRFEAFAEQGREPQGIGLSILLYLSQTMSVWGPVIPVLLIGVIGFWLFFQKRTLMRTGRSMTLFRFIPWAHGIHRNQQLANFSDLLGLLTEQEVPLHTGILLAADSTGDRRMIQSSEEISLKLQSGESLAEAMESAKAYPSYLRWLMQTGEQQRTLADSLTRAAGVYRSRALERLETLSLALPLIAVAVIGGGATLIYAFALFAPMIESLRNLAAP</sequence>
<dbReference type="InterPro" id="IPR018076">
    <property type="entry name" value="T2SS_GspF_dom"/>
</dbReference>
<evidence type="ECO:0000256" key="2">
    <source>
        <dbReference type="ARBA" id="ARBA00005745"/>
    </source>
</evidence>
<accession>A0A517ZHB1</accession>
<comment type="similarity">
    <text evidence="2">Belongs to the GSP F family.</text>
</comment>
<dbReference type="Pfam" id="PF00482">
    <property type="entry name" value="T2SSF"/>
    <property type="match status" value="2"/>
</dbReference>
<dbReference type="InterPro" id="IPR003004">
    <property type="entry name" value="GspF/PilC"/>
</dbReference>
<dbReference type="PANTHER" id="PTHR30012">
    <property type="entry name" value="GENERAL SECRETION PATHWAY PROTEIN"/>
    <property type="match status" value="1"/>
</dbReference>
<evidence type="ECO:0000259" key="8">
    <source>
        <dbReference type="Pfam" id="PF00482"/>
    </source>
</evidence>
<feature type="transmembrane region" description="Helical" evidence="7">
    <location>
        <begin position="173"/>
        <end position="192"/>
    </location>
</feature>
<dbReference type="AlphaFoldDB" id="A0A517ZHB1"/>
<keyword evidence="10" id="KW-1185">Reference proteome</keyword>
<name>A0A517ZHB1_9PLAN</name>
<evidence type="ECO:0000256" key="1">
    <source>
        <dbReference type="ARBA" id="ARBA00004651"/>
    </source>
</evidence>
<keyword evidence="6 7" id="KW-0472">Membrane</keyword>
<dbReference type="PRINTS" id="PR00812">
    <property type="entry name" value="BCTERIALGSPF"/>
</dbReference>
<dbReference type="EMBL" id="CP036276">
    <property type="protein sequence ID" value="QDU41866.1"/>
    <property type="molecule type" value="Genomic_DNA"/>
</dbReference>
<reference evidence="9 10" key="1">
    <citation type="submission" date="2019-02" db="EMBL/GenBank/DDBJ databases">
        <title>Deep-cultivation of Planctomycetes and their phenomic and genomic characterization uncovers novel biology.</title>
        <authorList>
            <person name="Wiegand S."/>
            <person name="Jogler M."/>
            <person name="Boedeker C."/>
            <person name="Pinto D."/>
            <person name="Vollmers J."/>
            <person name="Rivas-Marin E."/>
            <person name="Kohn T."/>
            <person name="Peeters S.H."/>
            <person name="Heuer A."/>
            <person name="Rast P."/>
            <person name="Oberbeckmann S."/>
            <person name="Bunk B."/>
            <person name="Jeske O."/>
            <person name="Meyerdierks A."/>
            <person name="Storesund J.E."/>
            <person name="Kallscheuer N."/>
            <person name="Luecker S."/>
            <person name="Lage O.M."/>
            <person name="Pohl T."/>
            <person name="Merkel B.J."/>
            <person name="Hornburger P."/>
            <person name="Mueller R.-W."/>
            <person name="Bruemmer F."/>
            <person name="Labrenz M."/>
            <person name="Spormann A.M."/>
            <person name="Op den Camp H."/>
            <person name="Overmann J."/>
            <person name="Amann R."/>
            <person name="Jetten M.S.M."/>
            <person name="Mascher T."/>
            <person name="Medema M.H."/>
            <person name="Devos D.P."/>
            <person name="Kaster A.-K."/>
            <person name="Ovreas L."/>
            <person name="Rohde M."/>
            <person name="Galperin M.Y."/>
            <person name="Jogler C."/>
        </authorList>
    </citation>
    <scope>NUCLEOTIDE SEQUENCE [LARGE SCALE GENOMIC DNA]</scope>
    <source>
        <strain evidence="9 10">Mal52</strain>
    </source>
</reference>
<evidence type="ECO:0000313" key="10">
    <source>
        <dbReference type="Proteomes" id="UP000319383"/>
    </source>
</evidence>
<organism evidence="9 10">
    <name type="scientific">Symmachiella dynata</name>
    <dbReference type="NCBI Taxonomy" id="2527995"/>
    <lineage>
        <taxon>Bacteria</taxon>
        <taxon>Pseudomonadati</taxon>
        <taxon>Planctomycetota</taxon>
        <taxon>Planctomycetia</taxon>
        <taxon>Planctomycetales</taxon>
        <taxon>Planctomycetaceae</taxon>
        <taxon>Symmachiella</taxon>
    </lineage>
</organism>
<evidence type="ECO:0000256" key="4">
    <source>
        <dbReference type="ARBA" id="ARBA00022692"/>
    </source>
</evidence>
<dbReference type="PANTHER" id="PTHR30012:SF0">
    <property type="entry name" value="TYPE II SECRETION SYSTEM PROTEIN F-RELATED"/>
    <property type="match status" value="1"/>
</dbReference>
<evidence type="ECO:0000256" key="6">
    <source>
        <dbReference type="ARBA" id="ARBA00023136"/>
    </source>
</evidence>
<feature type="transmembrane region" description="Helical" evidence="7">
    <location>
        <begin position="321"/>
        <end position="346"/>
    </location>
</feature>
<dbReference type="Proteomes" id="UP000319383">
    <property type="component" value="Chromosome"/>
</dbReference>
<dbReference type="KEGG" id="sdyn:Mal52_03200"/>
<feature type="transmembrane region" description="Helical" evidence="7">
    <location>
        <begin position="117"/>
        <end position="140"/>
    </location>
</feature>
<comment type="subcellular location">
    <subcellularLocation>
        <location evidence="1">Cell membrane</location>
        <topology evidence="1">Multi-pass membrane protein</topology>
    </subcellularLocation>
</comment>
<evidence type="ECO:0000313" key="9">
    <source>
        <dbReference type="EMBL" id="QDU41866.1"/>
    </source>
</evidence>
<dbReference type="InterPro" id="IPR042094">
    <property type="entry name" value="T2SS_GspF_sf"/>
</dbReference>
<keyword evidence="3" id="KW-1003">Cell membrane</keyword>
<feature type="domain" description="Type II secretion system protein GspF" evidence="8">
    <location>
        <begin position="25"/>
        <end position="144"/>
    </location>
</feature>
<evidence type="ECO:0000256" key="3">
    <source>
        <dbReference type="ARBA" id="ARBA00022475"/>
    </source>
</evidence>
<keyword evidence="5 7" id="KW-1133">Transmembrane helix</keyword>
<dbReference type="Gene3D" id="1.20.81.30">
    <property type="entry name" value="Type II secretion system (T2SS), domain F"/>
    <property type="match status" value="2"/>
</dbReference>
<feature type="domain" description="Type II secretion system protein GspF" evidence="8">
    <location>
        <begin position="225"/>
        <end position="345"/>
    </location>
</feature>
<evidence type="ECO:0000256" key="7">
    <source>
        <dbReference type="SAM" id="Phobius"/>
    </source>
</evidence>
<evidence type="ECO:0000256" key="5">
    <source>
        <dbReference type="ARBA" id="ARBA00022989"/>
    </source>
</evidence>
<gene>
    <name evidence="9" type="primary">epsF_1</name>
    <name evidence="9" type="ORF">Mal52_03200</name>
</gene>